<dbReference type="eggNOG" id="arCOG06886">
    <property type="taxonomic scope" value="Archaea"/>
</dbReference>
<dbReference type="Gene3D" id="3.10.450.50">
    <property type="match status" value="1"/>
</dbReference>
<dbReference type="SUPFAM" id="SSF103642">
    <property type="entry name" value="Sec-C motif"/>
    <property type="match status" value="1"/>
</dbReference>
<proteinExistence type="predicted"/>
<accession>Q2NH38</accession>
<organism evidence="1 2">
    <name type="scientific">Methanosphaera stadtmanae (strain ATCC 43021 / DSM 3091 / JCM 11832 / MCB-3)</name>
    <dbReference type="NCBI Taxonomy" id="339860"/>
    <lineage>
        <taxon>Archaea</taxon>
        <taxon>Methanobacteriati</taxon>
        <taxon>Methanobacteriota</taxon>
        <taxon>Methanomada group</taxon>
        <taxon>Methanobacteria</taxon>
        <taxon>Methanobacteriales</taxon>
        <taxon>Methanobacteriaceae</taxon>
        <taxon>Methanosphaera</taxon>
    </lineage>
</organism>
<sequence>MKIGRNDPCYCGSGKKYKKCCLKKDNYLNNLPNNALKMLREEFSKYNQKELIKTLVALSLCPENQSQYVRLEVATQIACSNTQCGNRDISIKELNELFLKYLPSKGPIGLLEDPIDNLFTNNIEFYKNNIIFSGPSTTEYHILQNIINCIQYNSSSFSDEFMELFYQNSKFILYLSDFIAKKSGHERYEVFDNRFREEILFPNINELNNLKKCVTFDINKLKVFKNSINIKEMICDDFIIEIGDKCFMNIIFNENDFYKNFNEKTLEEVMYSENIYKNPLFTYPIIKIDDTYLIYPQLLTISLRHNILSNIIKYNEKKNFISKYQNYLWSNILLNLKNKLQFEDLNYELPKWENTIFKDKIFKIDTDKLTYCILINDNLKDYDKNGPCERIDLNYKFIIKNRIKIVKKHLSKSNFLNGDLLIILFVGMSGRSYVTEISENDLIINTEEFEILVNSGNYDSLILYKFANLLKNSNIFGCSFLNIFSFYIDNNHSFYMDDRKIDSTLLTFDFTADFTKKLRIKAIKDKDSHLEIYENNLINVNKINDFVYIAYSNLFLTKIINQNIWVKCENNFESDIAKAICFWLCQFGDEIYKDLKLLKEKPIFISFNLEENNLDLNSEITNQMKDNIIISSHVSKFEINFTISKNLIIISNQKNNEADLLLMNEILKLFGTLLEKNNLENKFTPERILKIIHKELSLGLKKYILIYDLEDINNIPVKTPIRLLQEHNIQLLMNDLVTKIQCKFDYNQKLTKKESVELSHQIVNYFIECIKKEIVKYDWDNLIKKLILNYENILFNRSISSVNNLYYYFNNKDNSSVIQDIVSDDYELDKLSISTRILIEILSAEQNFNSKVKISNENFDTLMALTYNYIEWTFNSDYINSDYIDFEITPLESNRFGIKTNLGEIFDTFRNNKSLEHINNFSTNIDSKSNIEEKPSDELDEAFKSEFDITLTEYADFVYALISLAQKNEEDIVFISKSNLINHLKCELNWEYNKSSYAIDNFSLKYRDRWEIPPEGYSENDIYPWVFRRSLSYYLKPLIIKNDKNETVIYGFRNVYHSGLNLINLITKGVYKTNNSSKKFTSLISKMIDKKGKEFNEIVFKWFADNLNLSKKFNYKLESNVQIDKIVKVEPKYGDIDILLLDKDKQRLFSIECKNIESARNPREIIHEIERFFDDKNWIKKHQRREDWIKNNFDKLGDKIGNNLKNYKIFSMFIVSEELPIIYLKKNPIDIIPFSQIKKEGLGFLDKYY</sequence>
<gene>
    <name evidence="1" type="ordered locus">Msp_0465</name>
</gene>
<dbReference type="STRING" id="339860.Msp_0465"/>
<evidence type="ECO:0000313" key="1">
    <source>
        <dbReference type="EMBL" id="ABC56865.1"/>
    </source>
</evidence>
<protein>
    <submittedName>
        <fullName evidence="1">Conserved hypothetical membrane-spanning protein</fullName>
    </submittedName>
</protein>
<dbReference type="HOGENOM" id="CLU_006642_0_0_2"/>
<dbReference type="Proteomes" id="UP000001931">
    <property type="component" value="Chromosome"/>
</dbReference>
<dbReference type="EMBL" id="CP000102">
    <property type="protein sequence ID" value="ABC56865.1"/>
    <property type="molecule type" value="Genomic_DNA"/>
</dbReference>
<evidence type="ECO:0000313" key="2">
    <source>
        <dbReference type="Proteomes" id="UP000001931"/>
    </source>
</evidence>
<dbReference type="InterPro" id="IPR004027">
    <property type="entry name" value="SEC_C_motif"/>
</dbReference>
<dbReference type="AlphaFoldDB" id="Q2NH38"/>
<name>Q2NH38_METST</name>
<keyword evidence="2" id="KW-1185">Reference proteome</keyword>
<dbReference type="KEGG" id="mst:Msp_0465"/>
<dbReference type="Pfam" id="PF02810">
    <property type="entry name" value="SEC-C"/>
    <property type="match status" value="1"/>
</dbReference>
<reference evidence="1 2" key="1">
    <citation type="journal article" date="2006" name="J. Bacteriol.">
        <title>The genome sequence of Methanosphaera stadtmanae reveals why this human intestinal archaeon is restricted to methanol and H2 for methane formation and ATP synthesis.</title>
        <authorList>
            <person name="Fricke W.F."/>
            <person name="Seedorf H."/>
            <person name="Henne A."/>
            <person name="Kruer M."/>
            <person name="Liesegang H."/>
            <person name="Hedderich R."/>
            <person name="Gottschalk G."/>
            <person name="Thauer R.K."/>
        </authorList>
    </citation>
    <scope>NUCLEOTIDE SEQUENCE [LARGE SCALE GENOMIC DNA]</scope>
    <source>
        <strain evidence="2">ATCC 43021 / DSM 3091 / JCM 11832 / MCB-3</strain>
    </source>
</reference>